<evidence type="ECO:0000256" key="6">
    <source>
        <dbReference type="SAM" id="Phobius"/>
    </source>
</evidence>
<dbReference type="InterPro" id="IPR005495">
    <property type="entry name" value="LptG/LptF_permease"/>
</dbReference>
<dbReference type="RefSeq" id="WP_344763862.1">
    <property type="nucleotide sequence ID" value="NZ_BAAAZE010000010.1"/>
</dbReference>
<keyword evidence="4 6" id="KW-1133">Transmembrane helix</keyword>
<dbReference type="Pfam" id="PF03739">
    <property type="entry name" value="LptF_LptG"/>
    <property type="match status" value="1"/>
</dbReference>
<keyword evidence="5 6" id="KW-0472">Membrane</keyword>
<evidence type="ECO:0000256" key="2">
    <source>
        <dbReference type="ARBA" id="ARBA00022475"/>
    </source>
</evidence>
<feature type="transmembrane region" description="Helical" evidence="6">
    <location>
        <begin position="295"/>
        <end position="314"/>
    </location>
</feature>
<evidence type="ECO:0000256" key="5">
    <source>
        <dbReference type="ARBA" id="ARBA00023136"/>
    </source>
</evidence>
<evidence type="ECO:0000256" key="4">
    <source>
        <dbReference type="ARBA" id="ARBA00022989"/>
    </source>
</evidence>
<keyword evidence="3 6" id="KW-0812">Transmembrane</keyword>
<evidence type="ECO:0000256" key="3">
    <source>
        <dbReference type="ARBA" id="ARBA00022692"/>
    </source>
</evidence>
<feature type="transmembrane region" description="Helical" evidence="6">
    <location>
        <begin position="354"/>
        <end position="375"/>
    </location>
</feature>
<dbReference type="Proteomes" id="UP001501353">
    <property type="component" value="Unassembled WGS sequence"/>
</dbReference>
<name>A0ABP7TJQ2_9BURK</name>
<organism evidence="7 8">
    <name type="scientific">Actimicrobium antarcticum</name>
    <dbReference type="NCBI Taxonomy" id="1051899"/>
    <lineage>
        <taxon>Bacteria</taxon>
        <taxon>Pseudomonadati</taxon>
        <taxon>Pseudomonadota</taxon>
        <taxon>Betaproteobacteria</taxon>
        <taxon>Burkholderiales</taxon>
        <taxon>Oxalobacteraceae</taxon>
        <taxon>Actimicrobium</taxon>
    </lineage>
</organism>
<comment type="subcellular location">
    <subcellularLocation>
        <location evidence="1">Cell membrane</location>
        <topology evidence="1">Multi-pass membrane protein</topology>
    </subcellularLocation>
</comment>
<dbReference type="NCBIfam" id="TIGR04408">
    <property type="entry name" value="LptG_lptG"/>
    <property type="match status" value="1"/>
</dbReference>
<dbReference type="EMBL" id="BAAAZE010000010">
    <property type="protein sequence ID" value="GAA4027326.1"/>
    <property type="molecule type" value="Genomic_DNA"/>
</dbReference>
<evidence type="ECO:0000313" key="8">
    <source>
        <dbReference type="Proteomes" id="UP001501353"/>
    </source>
</evidence>
<dbReference type="PANTHER" id="PTHR33529:SF2">
    <property type="entry name" value="LIPOPOLYSACCHARIDE EXPORT SYSTEM PERMEASE PROTEIN LPTG"/>
    <property type="match status" value="1"/>
</dbReference>
<feature type="transmembrane region" description="Helical" evidence="6">
    <location>
        <begin position="321"/>
        <end position="342"/>
    </location>
</feature>
<gene>
    <name evidence="7" type="primary">lptG</name>
    <name evidence="7" type="ORF">GCM10022212_26790</name>
</gene>
<dbReference type="InterPro" id="IPR030923">
    <property type="entry name" value="LptG"/>
</dbReference>
<evidence type="ECO:0000256" key="1">
    <source>
        <dbReference type="ARBA" id="ARBA00004651"/>
    </source>
</evidence>
<sequence>MTVLQRYLGKEVLRSVFFVLLAFLALFAFFDLINELPSVGRGGYQIQHAFLYILLGLPGYTYELMPIAALIGTIYVLAQLASNSEFTIMRVSGLSTTEAGFMLAKIGLVFVLITFLFGEVISPASAERAERLKQQAQGSTSKEFRSGLWTKDLIKDASGTVTGSRFVNVGELLPNGQLKELKLYQFDLELRLTSMVTAASATFQGNKRWRLDQVSETLFAPTVFDLNTLPDAAAGIATTKLANKELVSEITPDLLSVTFADPDRMSALDLSSYTRHLAENKQVTERYDIAFWKKIVYPFAVFVMMALALPFAYLHARSGGVSLKIFIGIMIGVSFKLLNSLFSHIGLLNTWPPLATAVAPSLFFLVGAIGALWWVERH</sequence>
<evidence type="ECO:0000313" key="7">
    <source>
        <dbReference type="EMBL" id="GAA4027326.1"/>
    </source>
</evidence>
<keyword evidence="2" id="KW-1003">Cell membrane</keyword>
<proteinExistence type="predicted"/>
<accession>A0ABP7TJQ2</accession>
<reference evidence="8" key="1">
    <citation type="journal article" date="2019" name="Int. J. Syst. Evol. Microbiol.">
        <title>The Global Catalogue of Microorganisms (GCM) 10K type strain sequencing project: providing services to taxonomists for standard genome sequencing and annotation.</title>
        <authorList>
            <consortium name="The Broad Institute Genomics Platform"/>
            <consortium name="The Broad Institute Genome Sequencing Center for Infectious Disease"/>
            <person name="Wu L."/>
            <person name="Ma J."/>
        </authorList>
    </citation>
    <scope>NUCLEOTIDE SEQUENCE [LARGE SCALE GENOMIC DNA]</scope>
    <source>
        <strain evidence="8">JCM 16673</strain>
    </source>
</reference>
<dbReference type="PANTHER" id="PTHR33529">
    <property type="entry name" value="SLR0882 PROTEIN-RELATED"/>
    <property type="match status" value="1"/>
</dbReference>
<keyword evidence="8" id="KW-1185">Reference proteome</keyword>
<feature type="transmembrane region" description="Helical" evidence="6">
    <location>
        <begin position="12"/>
        <end position="30"/>
    </location>
</feature>
<protein>
    <submittedName>
        <fullName evidence="7">LPS export ABC transporter permease LptG</fullName>
    </submittedName>
</protein>
<feature type="transmembrane region" description="Helical" evidence="6">
    <location>
        <begin position="99"/>
        <end position="118"/>
    </location>
</feature>
<feature type="transmembrane region" description="Helical" evidence="6">
    <location>
        <begin position="50"/>
        <end position="78"/>
    </location>
</feature>
<comment type="caution">
    <text evidence="7">The sequence shown here is derived from an EMBL/GenBank/DDBJ whole genome shotgun (WGS) entry which is preliminary data.</text>
</comment>